<evidence type="ECO:0000313" key="2">
    <source>
        <dbReference type="EMBL" id="JAT99863.1"/>
    </source>
</evidence>
<protein>
    <submittedName>
        <fullName evidence="2">Putative tick transposon</fullName>
    </submittedName>
</protein>
<dbReference type="InterPro" id="IPR027805">
    <property type="entry name" value="Transposase_HTH_dom"/>
</dbReference>
<accession>A0A1E1XKY7</accession>
<reference evidence="2" key="1">
    <citation type="submission" date="2016-09" db="EMBL/GenBank/DDBJ databases">
        <authorList>
            <person name="Capua I."/>
            <person name="De Benedictis P."/>
            <person name="Joannis T."/>
            <person name="Lombin L.H."/>
            <person name="Cattoli G."/>
        </authorList>
    </citation>
    <scope>NUCLEOTIDE SEQUENCE</scope>
</reference>
<feature type="domain" description="Transposase Helix-turn-helix" evidence="1">
    <location>
        <begin position="63"/>
        <end position="111"/>
    </location>
</feature>
<dbReference type="PANTHER" id="PTHR23080:SF143">
    <property type="entry name" value="SI:DKEY-56D12.4"/>
    <property type="match status" value="1"/>
</dbReference>
<feature type="non-terminal residue" evidence="2">
    <location>
        <position position="1"/>
    </location>
</feature>
<dbReference type="AlphaFoldDB" id="A0A1E1XKY7"/>
<sequence length="138" mass="16293">LEASSAQFSVEKFRDNDEEIQFYTGLPSYDVFQKLLCYLKVNTMKQDDNTCNQKREVGRPAILSTENELFLVLVTLRLGLFQKDIGQRFNIHQSTVSRIFNKWINFLFMRLGDMPLWASREVVDHYMPEEFKLKCPKT</sequence>
<dbReference type="EMBL" id="GFAA01003571">
    <property type="protein sequence ID" value="JAT99863.1"/>
    <property type="molecule type" value="mRNA"/>
</dbReference>
<organism evidence="2">
    <name type="scientific">Amblyomma sculptum</name>
    <name type="common">Tick</name>
    <dbReference type="NCBI Taxonomy" id="1581419"/>
    <lineage>
        <taxon>Eukaryota</taxon>
        <taxon>Metazoa</taxon>
        <taxon>Ecdysozoa</taxon>
        <taxon>Arthropoda</taxon>
        <taxon>Chelicerata</taxon>
        <taxon>Arachnida</taxon>
        <taxon>Acari</taxon>
        <taxon>Parasitiformes</taxon>
        <taxon>Ixodida</taxon>
        <taxon>Ixodoidea</taxon>
        <taxon>Ixodidae</taxon>
        <taxon>Amblyomminae</taxon>
        <taxon>Amblyomma</taxon>
    </lineage>
</organism>
<name>A0A1E1XKY7_AMBSC</name>
<dbReference type="Pfam" id="PF13613">
    <property type="entry name" value="HTH_Tnp_4"/>
    <property type="match status" value="1"/>
</dbReference>
<dbReference type="PANTHER" id="PTHR23080">
    <property type="entry name" value="THAP DOMAIN PROTEIN"/>
    <property type="match status" value="1"/>
</dbReference>
<feature type="non-terminal residue" evidence="2">
    <location>
        <position position="138"/>
    </location>
</feature>
<evidence type="ECO:0000259" key="1">
    <source>
        <dbReference type="Pfam" id="PF13613"/>
    </source>
</evidence>
<proteinExistence type="evidence at transcript level"/>
<reference evidence="2" key="2">
    <citation type="journal article" date="2017" name="Front. Cell. Infect. Microbiol.">
        <title>Analysis of the Salivary Gland Transcriptome of Unfed and Partially Fed Amblyomma sculptum Ticks and Descriptive Proteome of the Saliva.</title>
        <authorList>
            <person name="Esteves E."/>
            <person name="Maruyama S.R."/>
            <person name="Kawahara R."/>
            <person name="Fujita A."/>
            <person name="Martins L.A."/>
            <person name="Righi A.A."/>
            <person name="Costa F.B."/>
            <person name="Palmisano G."/>
            <person name="Labruna M.B."/>
            <person name="Sa-Nunes A."/>
            <person name="Ribeiro J.M.C."/>
            <person name="Fogaca A.C."/>
        </authorList>
    </citation>
    <scope>NUCLEOTIDE SEQUENCE</scope>
</reference>